<dbReference type="Pfam" id="PF19054">
    <property type="entry name" value="DUF5753"/>
    <property type="match status" value="1"/>
</dbReference>
<dbReference type="InterPro" id="IPR043917">
    <property type="entry name" value="DUF5753"/>
</dbReference>
<dbReference type="InterPro" id="IPR001387">
    <property type="entry name" value="Cro/C1-type_HTH"/>
</dbReference>
<reference evidence="2 3" key="1">
    <citation type="submission" date="2017-11" db="EMBL/GenBank/DDBJ databases">
        <title>Streptomyces carmine sp. nov., a novel actinomycete isolated from Sophora alopecuroides in Xinjiang, China.</title>
        <authorList>
            <person name="Wang Y."/>
            <person name="Luo X."/>
            <person name="Wan C."/>
            <person name="Zhang L."/>
        </authorList>
    </citation>
    <scope>NUCLEOTIDE SEQUENCE [LARGE SCALE GENOMIC DNA]</scope>
    <source>
        <strain evidence="2 3">TRM SA0054</strain>
    </source>
</reference>
<accession>A0A2M8LR78</accession>
<dbReference type="GO" id="GO:0003677">
    <property type="term" value="F:DNA binding"/>
    <property type="evidence" value="ECO:0007669"/>
    <property type="project" value="InterPro"/>
</dbReference>
<dbReference type="RefSeq" id="WP_100205077.1">
    <property type="nucleotide sequence ID" value="NZ_PGGW01000069.1"/>
</dbReference>
<name>A0A2M8LR78_9ACTN</name>
<organism evidence="2 3">
    <name type="scientific">Streptomyces carminius</name>
    <dbReference type="NCBI Taxonomy" id="2665496"/>
    <lineage>
        <taxon>Bacteria</taxon>
        <taxon>Bacillati</taxon>
        <taxon>Actinomycetota</taxon>
        <taxon>Actinomycetes</taxon>
        <taxon>Kitasatosporales</taxon>
        <taxon>Streptomycetaceae</taxon>
        <taxon>Streptomyces</taxon>
    </lineage>
</organism>
<keyword evidence="3" id="KW-1185">Reference proteome</keyword>
<proteinExistence type="predicted"/>
<evidence type="ECO:0000259" key="1">
    <source>
        <dbReference type="PROSITE" id="PS50943"/>
    </source>
</evidence>
<dbReference type="SUPFAM" id="SSF47413">
    <property type="entry name" value="lambda repressor-like DNA-binding domains"/>
    <property type="match status" value="1"/>
</dbReference>
<dbReference type="AlphaFoldDB" id="A0A2M8LR78"/>
<dbReference type="InterPro" id="IPR010982">
    <property type="entry name" value="Lambda_DNA-bd_dom_sf"/>
</dbReference>
<feature type="domain" description="HTH cro/C1-type" evidence="1">
    <location>
        <begin position="25"/>
        <end position="60"/>
    </location>
</feature>
<dbReference type="Pfam" id="PF13560">
    <property type="entry name" value="HTH_31"/>
    <property type="match status" value="1"/>
</dbReference>
<evidence type="ECO:0000313" key="3">
    <source>
        <dbReference type="Proteomes" id="UP000230407"/>
    </source>
</evidence>
<evidence type="ECO:0000313" key="2">
    <source>
        <dbReference type="EMBL" id="PJE94467.1"/>
    </source>
</evidence>
<sequence length="265" mass="28224">MAEKSLTVSGEVPGEDVLRCVGRQVKILRRRARLERRELGERIGYSAAQVAAVEQGRRVPQPGFLTGADSALDTGGALAALTELVAHVRIGSAACGAPRQVAVRYEYAALTVPGPLRTPAYARAVLEATRPLLDERTVEERLAAHAARPLPAQLGCVIEESVLHRPCGGADVLCVQLAHLLAAGRSRQVEVQVLPTALAEHPSTDGAFALLEPAGARTTVARLGGRYTTRRATVRALQQRYAALRARALDPATSLSLIEDALKKT</sequence>
<gene>
    <name evidence="2" type="ORF">CUT44_30085</name>
</gene>
<dbReference type="EMBL" id="PGGW01000069">
    <property type="protein sequence ID" value="PJE94467.1"/>
    <property type="molecule type" value="Genomic_DNA"/>
</dbReference>
<dbReference type="Gene3D" id="1.10.260.40">
    <property type="entry name" value="lambda repressor-like DNA-binding domains"/>
    <property type="match status" value="1"/>
</dbReference>
<protein>
    <submittedName>
        <fullName evidence="2">Transcriptional regulator</fullName>
    </submittedName>
</protein>
<comment type="caution">
    <text evidence="2">The sequence shown here is derived from an EMBL/GenBank/DDBJ whole genome shotgun (WGS) entry which is preliminary data.</text>
</comment>
<dbReference type="Proteomes" id="UP000230407">
    <property type="component" value="Unassembled WGS sequence"/>
</dbReference>
<dbReference type="PROSITE" id="PS50943">
    <property type="entry name" value="HTH_CROC1"/>
    <property type="match status" value="1"/>
</dbReference>
<dbReference type="SMART" id="SM00530">
    <property type="entry name" value="HTH_XRE"/>
    <property type="match status" value="1"/>
</dbReference>